<evidence type="ECO:0000313" key="1">
    <source>
        <dbReference type="EMBL" id="KAK9524123.1"/>
    </source>
</evidence>
<comment type="caution">
    <text evidence="1">The sequence shown here is derived from an EMBL/GenBank/DDBJ whole genome shotgun (WGS) entry which is preliminary data.</text>
</comment>
<proteinExistence type="predicted"/>
<sequence length="71" mass="8116">MREETVPMRRGEGKRHFFCLPEFAGFPHPAAPWLPTRRAQVCVVCHLHAEGAVRGWYTPAEKLDLNTQDEA</sequence>
<gene>
    <name evidence="1" type="ORF">VZT92_017989</name>
</gene>
<organism evidence="1 2">
    <name type="scientific">Zoarces viviparus</name>
    <name type="common">Viviparous eelpout</name>
    <name type="synonym">Blennius viviparus</name>
    <dbReference type="NCBI Taxonomy" id="48416"/>
    <lineage>
        <taxon>Eukaryota</taxon>
        <taxon>Metazoa</taxon>
        <taxon>Chordata</taxon>
        <taxon>Craniata</taxon>
        <taxon>Vertebrata</taxon>
        <taxon>Euteleostomi</taxon>
        <taxon>Actinopterygii</taxon>
        <taxon>Neopterygii</taxon>
        <taxon>Teleostei</taxon>
        <taxon>Neoteleostei</taxon>
        <taxon>Acanthomorphata</taxon>
        <taxon>Eupercaria</taxon>
        <taxon>Perciformes</taxon>
        <taxon>Cottioidei</taxon>
        <taxon>Zoarcales</taxon>
        <taxon>Zoarcidae</taxon>
        <taxon>Zoarcinae</taxon>
        <taxon>Zoarces</taxon>
    </lineage>
</organism>
<dbReference type="EMBL" id="JBCEZU010000156">
    <property type="protein sequence ID" value="KAK9524123.1"/>
    <property type="molecule type" value="Genomic_DNA"/>
</dbReference>
<protein>
    <submittedName>
        <fullName evidence="1">Uncharacterized protein</fullName>
    </submittedName>
</protein>
<dbReference type="Proteomes" id="UP001488805">
    <property type="component" value="Unassembled WGS sequence"/>
</dbReference>
<evidence type="ECO:0000313" key="2">
    <source>
        <dbReference type="Proteomes" id="UP001488805"/>
    </source>
</evidence>
<name>A0AAW1EPL1_ZOAVI</name>
<reference evidence="1 2" key="1">
    <citation type="journal article" date="2024" name="Genome Biol. Evol.">
        <title>Chromosome-level genome assembly of the viviparous eelpout Zoarces viviparus.</title>
        <authorList>
            <person name="Fuhrmann N."/>
            <person name="Brasseur M.V."/>
            <person name="Bakowski C.E."/>
            <person name="Podsiadlowski L."/>
            <person name="Prost S."/>
            <person name="Krehenwinkel H."/>
            <person name="Mayer C."/>
        </authorList>
    </citation>
    <scope>NUCLEOTIDE SEQUENCE [LARGE SCALE GENOMIC DNA]</scope>
    <source>
        <strain evidence="1">NO-MEL_2022_Ind0_liver</strain>
    </source>
</reference>
<dbReference type="AlphaFoldDB" id="A0AAW1EPL1"/>
<keyword evidence="2" id="KW-1185">Reference proteome</keyword>
<accession>A0AAW1EPL1</accession>